<name>A0A0C2Z0F7_9AGAM</name>
<keyword evidence="4" id="KW-1185">Reference proteome</keyword>
<dbReference type="PANTHER" id="PTHR35870:SF1">
    <property type="entry name" value="PROTEIN, PUTATIVE (AFU_ORTHOLOGUE AFUA_5G03330)-RELATED"/>
    <property type="match status" value="1"/>
</dbReference>
<dbReference type="HOGENOM" id="CLU_019145_1_0_1"/>
<reference evidence="3 4" key="1">
    <citation type="submission" date="2014-04" db="EMBL/GenBank/DDBJ databases">
        <authorList>
            <consortium name="DOE Joint Genome Institute"/>
            <person name="Kuo A."/>
            <person name="Kohler A."/>
            <person name="Nagy L.G."/>
            <person name="Floudas D."/>
            <person name="Copeland A."/>
            <person name="Barry K.W."/>
            <person name="Cichocki N."/>
            <person name="Veneault-Fourrey C."/>
            <person name="LaButti K."/>
            <person name="Lindquist E.A."/>
            <person name="Lipzen A."/>
            <person name="Lundell T."/>
            <person name="Morin E."/>
            <person name="Murat C."/>
            <person name="Sun H."/>
            <person name="Tunlid A."/>
            <person name="Henrissat B."/>
            <person name="Grigoriev I.V."/>
            <person name="Hibbett D.S."/>
            <person name="Martin F."/>
            <person name="Nordberg H.P."/>
            <person name="Cantor M.N."/>
            <person name="Hua S.X."/>
        </authorList>
    </citation>
    <scope>NUCLEOTIDE SEQUENCE [LARGE SCALE GENOMIC DNA]</scope>
    <source>
        <strain evidence="3 4">Foug A</strain>
    </source>
</reference>
<dbReference type="EMBL" id="KN822137">
    <property type="protein sequence ID" value="KIM55313.1"/>
    <property type="molecule type" value="Genomic_DNA"/>
</dbReference>
<dbReference type="GO" id="GO:0016491">
    <property type="term" value="F:oxidoreductase activity"/>
    <property type="evidence" value="ECO:0007669"/>
    <property type="project" value="UniProtKB-KW"/>
</dbReference>
<dbReference type="InParanoid" id="A0A0C2Z0F7"/>
<dbReference type="OrthoDB" id="10004862at2759"/>
<evidence type="ECO:0000313" key="4">
    <source>
        <dbReference type="Proteomes" id="UP000053989"/>
    </source>
</evidence>
<reference evidence="4" key="2">
    <citation type="submission" date="2015-01" db="EMBL/GenBank/DDBJ databases">
        <title>Evolutionary Origins and Diversification of the Mycorrhizal Mutualists.</title>
        <authorList>
            <consortium name="DOE Joint Genome Institute"/>
            <consortium name="Mycorrhizal Genomics Consortium"/>
            <person name="Kohler A."/>
            <person name="Kuo A."/>
            <person name="Nagy L.G."/>
            <person name="Floudas D."/>
            <person name="Copeland A."/>
            <person name="Barry K.W."/>
            <person name="Cichocki N."/>
            <person name="Veneault-Fourrey C."/>
            <person name="LaButti K."/>
            <person name="Lindquist E.A."/>
            <person name="Lipzen A."/>
            <person name="Lundell T."/>
            <person name="Morin E."/>
            <person name="Murat C."/>
            <person name="Riley R."/>
            <person name="Ohm R."/>
            <person name="Sun H."/>
            <person name="Tunlid A."/>
            <person name="Henrissat B."/>
            <person name="Grigoriev I.V."/>
            <person name="Hibbett D.S."/>
            <person name="Martin F."/>
        </authorList>
    </citation>
    <scope>NUCLEOTIDE SEQUENCE [LARGE SCALE GENOMIC DNA]</scope>
    <source>
        <strain evidence="4">Foug A</strain>
    </source>
</reference>
<evidence type="ECO:0000256" key="2">
    <source>
        <dbReference type="SAM" id="MobiDB-lite"/>
    </source>
</evidence>
<dbReference type="InterPro" id="IPR025337">
    <property type="entry name" value="Questin_oxidase-like"/>
</dbReference>
<accession>A0A0C2Z0F7</accession>
<sequence length="352" mass="39107">VDALSPAPTLPPSVLSPQRHPGVSTDSLSAHQYVLKDNHRRWHIFWNNLKFHNHITHITPALYALGSSGAPIRTFYEQDSQIQHSAIESPEAITPGKIVDHLADERRIMHYLISGHIDDKGTTRVLEEYVFSETYQGQGSQMLNLFMSSLLHACVHSDCLTTLLTGLAFAGVHDPDGKGIFPPSSFNSGTQASEEQVTQLLSSLAPNKREVHGAGKDTHVFDVIARILKDDRLRVNAGKEYKQVVNHCGPAICEYAAQWTIETTKPGEVERKLEELSWACSVLCAVGVDEAKGFTAEFFLMRLVTSSPFLPSLITYLVPCSRALLLRGYPSTVLSWWVGRGAWLTLFEYQIV</sequence>
<gene>
    <name evidence="3" type="ORF">SCLCIDRAFT_1150431</name>
</gene>
<protein>
    <submittedName>
        <fullName evidence="3">Uncharacterized protein</fullName>
    </submittedName>
</protein>
<dbReference type="Proteomes" id="UP000053989">
    <property type="component" value="Unassembled WGS sequence"/>
</dbReference>
<organism evidence="3 4">
    <name type="scientific">Scleroderma citrinum Foug A</name>
    <dbReference type="NCBI Taxonomy" id="1036808"/>
    <lineage>
        <taxon>Eukaryota</taxon>
        <taxon>Fungi</taxon>
        <taxon>Dikarya</taxon>
        <taxon>Basidiomycota</taxon>
        <taxon>Agaricomycotina</taxon>
        <taxon>Agaricomycetes</taxon>
        <taxon>Agaricomycetidae</taxon>
        <taxon>Boletales</taxon>
        <taxon>Sclerodermatineae</taxon>
        <taxon>Sclerodermataceae</taxon>
        <taxon>Scleroderma</taxon>
    </lineage>
</organism>
<feature type="region of interest" description="Disordered" evidence="2">
    <location>
        <begin position="1"/>
        <end position="23"/>
    </location>
</feature>
<evidence type="ECO:0000256" key="1">
    <source>
        <dbReference type="ARBA" id="ARBA00023002"/>
    </source>
</evidence>
<feature type="non-terminal residue" evidence="3">
    <location>
        <position position="1"/>
    </location>
</feature>
<dbReference type="Pfam" id="PF14027">
    <property type="entry name" value="Questin_oxidase"/>
    <property type="match status" value="1"/>
</dbReference>
<proteinExistence type="predicted"/>
<dbReference type="STRING" id="1036808.A0A0C2Z0F7"/>
<keyword evidence="1" id="KW-0560">Oxidoreductase</keyword>
<dbReference type="PANTHER" id="PTHR35870">
    <property type="entry name" value="PROTEIN, PUTATIVE (AFU_ORTHOLOGUE AFUA_5G03330)-RELATED"/>
    <property type="match status" value="1"/>
</dbReference>
<evidence type="ECO:0000313" key="3">
    <source>
        <dbReference type="EMBL" id="KIM55313.1"/>
    </source>
</evidence>
<dbReference type="AlphaFoldDB" id="A0A0C2Z0F7"/>